<dbReference type="AlphaFoldDB" id="A0A1F6C5F5"/>
<comment type="caution">
    <text evidence="1">The sequence shown here is derived from an EMBL/GenBank/DDBJ whole genome shotgun (WGS) entry which is preliminary data.</text>
</comment>
<organism evidence="1 2">
    <name type="scientific">Candidatus Kaiserbacteria bacterium RIFCSPHIGHO2_01_FULL_48_10</name>
    <dbReference type="NCBI Taxonomy" id="1798476"/>
    <lineage>
        <taxon>Bacteria</taxon>
        <taxon>Candidatus Kaiseribacteriota</taxon>
    </lineage>
</organism>
<name>A0A1F6C5F5_9BACT</name>
<reference evidence="1 2" key="1">
    <citation type="journal article" date="2016" name="Nat. Commun.">
        <title>Thousands of microbial genomes shed light on interconnected biogeochemical processes in an aquifer system.</title>
        <authorList>
            <person name="Anantharaman K."/>
            <person name="Brown C.T."/>
            <person name="Hug L.A."/>
            <person name="Sharon I."/>
            <person name="Castelle C.J."/>
            <person name="Probst A.J."/>
            <person name="Thomas B.C."/>
            <person name="Singh A."/>
            <person name="Wilkins M.J."/>
            <person name="Karaoz U."/>
            <person name="Brodie E.L."/>
            <person name="Williams K.H."/>
            <person name="Hubbard S.S."/>
            <person name="Banfield J.F."/>
        </authorList>
    </citation>
    <scope>NUCLEOTIDE SEQUENCE [LARGE SCALE GENOMIC DNA]</scope>
</reference>
<dbReference type="SUPFAM" id="SSF55608">
    <property type="entry name" value="Homing endonucleases"/>
    <property type="match status" value="2"/>
</dbReference>
<sequence>MKGVGARRGPKPKGKVRIQWSPNFAYAIGLIATDGCLSSDKRHIDFTSKETEQIENFLRALGISNLSVGRKTSGGHRRRRYLRVQIGDVLFYRFLISIGFTSAKSKTLGAISIPRQYFFDFLRGVWDGDGCFYSYWDSRWRSSFMFYTTIASASPAFIAWMQDEIHSRLRISGHITCGKNNSVMQLKYAKADSLKIIKKVYYSPTVLCLSRKRKKIFRVLTNRGLIK</sequence>
<proteinExistence type="predicted"/>
<evidence type="ECO:0000313" key="2">
    <source>
        <dbReference type="Proteomes" id="UP000178249"/>
    </source>
</evidence>
<accession>A0A1F6C5F5</accession>
<dbReference type="Proteomes" id="UP000178249">
    <property type="component" value="Unassembled WGS sequence"/>
</dbReference>
<evidence type="ECO:0008006" key="3">
    <source>
        <dbReference type="Google" id="ProtNLM"/>
    </source>
</evidence>
<protein>
    <recommendedName>
        <fullName evidence="3">DOD-type homing endonuclease domain-containing protein</fullName>
    </recommendedName>
</protein>
<dbReference type="InterPro" id="IPR027434">
    <property type="entry name" value="Homing_endonucl"/>
</dbReference>
<evidence type="ECO:0000313" key="1">
    <source>
        <dbReference type="EMBL" id="OGG44343.1"/>
    </source>
</evidence>
<dbReference type="EMBL" id="MFKP01000011">
    <property type="protein sequence ID" value="OGG44343.1"/>
    <property type="molecule type" value="Genomic_DNA"/>
</dbReference>
<dbReference type="Gene3D" id="3.10.28.10">
    <property type="entry name" value="Homing endonucleases"/>
    <property type="match status" value="1"/>
</dbReference>
<gene>
    <name evidence="1" type="ORF">A2841_00970</name>
</gene>